<evidence type="ECO:0008006" key="3">
    <source>
        <dbReference type="Google" id="ProtNLM"/>
    </source>
</evidence>
<dbReference type="EMBL" id="JAUDZE010000001">
    <property type="protein sequence ID" value="MDN0012929.1"/>
    <property type="molecule type" value="Genomic_DNA"/>
</dbReference>
<accession>A0ABT7WJR4</accession>
<gene>
    <name evidence="1" type="ORF">QTA56_01605</name>
</gene>
<sequence length="61" mass="7370">MAKIKSFESNSTEEMENKINEWLREELSHHHNKINIKQISHCYINNDNSYRISALIVYEYI</sequence>
<organism evidence="1 2">
    <name type="scientific">Acinetobacter thutiue</name>
    <dbReference type="NCBI Taxonomy" id="2998078"/>
    <lineage>
        <taxon>Bacteria</taxon>
        <taxon>Pseudomonadati</taxon>
        <taxon>Pseudomonadota</taxon>
        <taxon>Gammaproteobacteria</taxon>
        <taxon>Moraxellales</taxon>
        <taxon>Moraxellaceae</taxon>
        <taxon>Acinetobacter</taxon>
    </lineage>
</organism>
<evidence type="ECO:0000313" key="1">
    <source>
        <dbReference type="EMBL" id="MDN0012929.1"/>
    </source>
</evidence>
<keyword evidence="2" id="KW-1185">Reference proteome</keyword>
<reference evidence="1" key="1">
    <citation type="submission" date="2023-06" db="EMBL/GenBank/DDBJ databases">
        <title>Two novel species of Acinetobacter isolated from motorbike repairing workshop in Vietnam.</title>
        <authorList>
            <person name="Le N.T.T."/>
        </authorList>
    </citation>
    <scope>NUCLEOTIDE SEQUENCE</scope>
    <source>
        <strain evidence="1">VNH17</strain>
    </source>
</reference>
<dbReference type="Proteomes" id="UP001168524">
    <property type="component" value="Unassembled WGS sequence"/>
</dbReference>
<comment type="caution">
    <text evidence="1">The sequence shown here is derived from an EMBL/GenBank/DDBJ whole genome shotgun (WGS) entry which is preliminary data.</text>
</comment>
<proteinExistence type="predicted"/>
<evidence type="ECO:0000313" key="2">
    <source>
        <dbReference type="Proteomes" id="UP001168524"/>
    </source>
</evidence>
<protein>
    <recommendedName>
        <fullName evidence="3">DUF2536 family protein</fullName>
    </recommendedName>
</protein>
<name>A0ABT7WJR4_9GAMM</name>
<dbReference type="RefSeq" id="WP_267979205.1">
    <property type="nucleotide sequence ID" value="NZ_JAPQKF010000001.1"/>
</dbReference>